<name>A0A852RM80_9ACTN</name>
<dbReference type="Proteomes" id="UP000582231">
    <property type="component" value="Unassembled WGS sequence"/>
</dbReference>
<dbReference type="AlphaFoldDB" id="A0A852RM80"/>
<protein>
    <recommendedName>
        <fullName evidence="4">DUF3592 domain-containing protein</fullName>
    </recommendedName>
</protein>
<feature type="transmembrane region" description="Helical" evidence="1">
    <location>
        <begin position="56"/>
        <end position="80"/>
    </location>
</feature>
<keyword evidence="1" id="KW-1133">Transmembrane helix</keyword>
<reference evidence="2 3" key="1">
    <citation type="submission" date="2020-07" db="EMBL/GenBank/DDBJ databases">
        <title>Sequencing the genomes of 1000 actinobacteria strains.</title>
        <authorList>
            <person name="Klenk H.-P."/>
        </authorList>
    </citation>
    <scope>NUCLEOTIDE SEQUENCE [LARGE SCALE GENOMIC DNA]</scope>
    <source>
        <strain evidence="2 3">DSM 19082</strain>
    </source>
</reference>
<gene>
    <name evidence="2" type="ORF">BJ958_003325</name>
</gene>
<dbReference type="RefSeq" id="WP_179728048.1">
    <property type="nucleotide sequence ID" value="NZ_BAABEF010000001.1"/>
</dbReference>
<accession>A0A852RM80</accession>
<feature type="transmembrane region" description="Helical" evidence="1">
    <location>
        <begin position="121"/>
        <end position="142"/>
    </location>
</feature>
<evidence type="ECO:0000313" key="3">
    <source>
        <dbReference type="Proteomes" id="UP000582231"/>
    </source>
</evidence>
<keyword evidence="1" id="KW-0812">Transmembrane</keyword>
<evidence type="ECO:0000313" key="2">
    <source>
        <dbReference type="EMBL" id="NYD31779.1"/>
    </source>
</evidence>
<proteinExistence type="predicted"/>
<comment type="caution">
    <text evidence="2">The sequence shown here is derived from an EMBL/GenBank/DDBJ whole genome shotgun (WGS) entry which is preliminary data.</text>
</comment>
<keyword evidence="3" id="KW-1185">Reference proteome</keyword>
<keyword evidence="1" id="KW-0472">Membrane</keyword>
<evidence type="ECO:0000256" key="1">
    <source>
        <dbReference type="SAM" id="Phobius"/>
    </source>
</evidence>
<feature type="transmembrane region" description="Helical" evidence="1">
    <location>
        <begin position="92"/>
        <end position="109"/>
    </location>
</feature>
<dbReference type="EMBL" id="JACCBF010000001">
    <property type="protein sequence ID" value="NYD31779.1"/>
    <property type="molecule type" value="Genomic_DNA"/>
</dbReference>
<evidence type="ECO:0008006" key="4">
    <source>
        <dbReference type="Google" id="ProtNLM"/>
    </source>
</evidence>
<sequence>MVHSEPPPFTFTPRARRRTGPVVAAVLMAVGSAWAGYGLGLTIIDANDDAPAAYVAQGAAAAGTLGGLLIAVVGSVGWLFMMDRFPRALSSWHAGGLLLLCSAPGLVVATRELGAGGWYDVAAAGLAAAGLLALIGGSLLAARRRLRWLDELRLIAEGTPTAGTVVDSGIDPYDFEDASNLITTTTFRFFGTDGTPYLLRQRVTIPAAAPIVEGQRTTVWYDSADPLDEKRIVVAMVHALRWNVPVPRAEAPAPVVPS</sequence>
<organism evidence="2 3">
    <name type="scientific">Nocardioides kongjuensis</name>
    <dbReference type="NCBI Taxonomy" id="349522"/>
    <lineage>
        <taxon>Bacteria</taxon>
        <taxon>Bacillati</taxon>
        <taxon>Actinomycetota</taxon>
        <taxon>Actinomycetes</taxon>
        <taxon>Propionibacteriales</taxon>
        <taxon>Nocardioidaceae</taxon>
        <taxon>Nocardioides</taxon>
    </lineage>
</organism>
<feature type="transmembrane region" description="Helical" evidence="1">
    <location>
        <begin position="21"/>
        <end position="44"/>
    </location>
</feature>